<dbReference type="Proteomes" id="UP000799766">
    <property type="component" value="Unassembled WGS sequence"/>
</dbReference>
<reference evidence="1" key="1">
    <citation type="journal article" date="2020" name="Stud. Mycol.">
        <title>101 Dothideomycetes genomes: a test case for predicting lifestyles and emergence of pathogens.</title>
        <authorList>
            <person name="Haridas S."/>
            <person name="Albert R."/>
            <person name="Binder M."/>
            <person name="Bloem J."/>
            <person name="Labutti K."/>
            <person name="Salamov A."/>
            <person name="Andreopoulos B."/>
            <person name="Baker S."/>
            <person name="Barry K."/>
            <person name="Bills G."/>
            <person name="Bluhm B."/>
            <person name="Cannon C."/>
            <person name="Castanera R."/>
            <person name="Culley D."/>
            <person name="Daum C."/>
            <person name="Ezra D."/>
            <person name="Gonzalez J."/>
            <person name="Henrissat B."/>
            <person name="Kuo A."/>
            <person name="Liang C."/>
            <person name="Lipzen A."/>
            <person name="Lutzoni F."/>
            <person name="Magnuson J."/>
            <person name="Mondo S."/>
            <person name="Nolan M."/>
            <person name="Ohm R."/>
            <person name="Pangilinan J."/>
            <person name="Park H.-J."/>
            <person name="Ramirez L."/>
            <person name="Alfaro M."/>
            <person name="Sun H."/>
            <person name="Tritt A."/>
            <person name="Yoshinaga Y."/>
            <person name="Zwiers L.-H."/>
            <person name="Turgeon B."/>
            <person name="Goodwin S."/>
            <person name="Spatafora J."/>
            <person name="Crous P."/>
            <person name="Grigoriev I."/>
        </authorList>
    </citation>
    <scope>NUCLEOTIDE SEQUENCE</scope>
    <source>
        <strain evidence="1">ATCC 16933</strain>
    </source>
</reference>
<name>A0A6A6PEJ3_9PEZI</name>
<evidence type="ECO:0000313" key="2">
    <source>
        <dbReference type="Proteomes" id="UP000799766"/>
    </source>
</evidence>
<keyword evidence="2" id="KW-1185">Reference proteome</keyword>
<dbReference type="AlphaFoldDB" id="A0A6A6PEJ3"/>
<evidence type="ECO:0000313" key="1">
    <source>
        <dbReference type="EMBL" id="KAF2462149.1"/>
    </source>
</evidence>
<organism evidence="1 2">
    <name type="scientific">Lineolata rhizophorae</name>
    <dbReference type="NCBI Taxonomy" id="578093"/>
    <lineage>
        <taxon>Eukaryota</taxon>
        <taxon>Fungi</taxon>
        <taxon>Dikarya</taxon>
        <taxon>Ascomycota</taxon>
        <taxon>Pezizomycotina</taxon>
        <taxon>Dothideomycetes</taxon>
        <taxon>Dothideomycetes incertae sedis</taxon>
        <taxon>Lineolatales</taxon>
        <taxon>Lineolataceae</taxon>
        <taxon>Lineolata</taxon>
    </lineage>
</organism>
<protein>
    <submittedName>
        <fullName evidence="1">Uncharacterized protein</fullName>
    </submittedName>
</protein>
<proteinExistence type="predicted"/>
<sequence>MPLGQQSQPAAMTTLVALHVFTLLRWASVTSVSRHTDEWLLSAAAATIAPPHLVPSCSNPTSFAAATTMGEFTNSAAHVMAIRQKARSVHLCHRLTMQVRPWSRVSVRCLRKACMQRGST</sequence>
<dbReference type="EMBL" id="MU001670">
    <property type="protein sequence ID" value="KAF2462149.1"/>
    <property type="molecule type" value="Genomic_DNA"/>
</dbReference>
<accession>A0A6A6PEJ3</accession>
<gene>
    <name evidence="1" type="ORF">BDY21DRAFT_8072</name>
</gene>